<proteinExistence type="inferred from homology"/>
<dbReference type="InterPro" id="IPR035068">
    <property type="entry name" value="TldD/PmbA_N"/>
</dbReference>
<feature type="domain" description="Metalloprotease TldD/E N-terminal" evidence="2">
    <location>
        <begin position="44"/>
        <end position="108"/>
    </location>
</feature>
<keyword evidence="5" id="KW-0645">Protease</keyword>
<dbReference type="RefSeq" id="WP_142932587.1">
    <property type="nucleotide sequence ID" value="NZ_ML660166.1"/>
</dbReference>
<dbReference type="InterPro" id="IPR045570">
    <property type="entry name" value="Metalloprtase-TldD/E_cen_dom"/>
</dbReference>
<evidence type="ECO:0000313" key="5">
    <source>
        <dbReference type="EMBL" id="TQV86662.1"/>
    </source>
</evidence>
<protein>
    <submittedName>
        <fullName evidence="5">Metalloprotease PmbA</fullName>
    </submittedName>
</protein>
<comment type="caution">
    <text evidence="5">The sequence shown here is derived from an EMBL/GenBank/DDBJ whole genome shotgun (WGS) entry which is preliminary data.</text>
</comment>
<dbReference type="AlphaFoldDB" id="A0A545UB13"/>
<evidence type="ECO:0000259" key="2">
    <source>
        <dbReference type="Pfam" id="PF01523"/>
    </source>
</evidence>
<keyword evidence="5" id="KW-0482">Metalloprotease</keyword>
<dbReference type="GO" id="GO:0005829">
    <property type="term" value="C:cytosol"/>
    <property type="evidence" value="ECO:0007669"/>
    <property type="project" value="TreeGrafter"/>
</dbReference>
<dbReference type="EMBL" id="VIKS01000010">
    <property type="protein sequence ID" value="TQV86662.1"/>
    <property type="molecule type" value="Genomic_DNA"/>
</dbReference>
<accession>A0A545UB13</accession>
<comment type="similarity">
    <text evidence="1">Belongs to the peptidase U62 family.</text>
</comment>
<dbReference type="InterPro" id="IPR047657">
    <property type="entry name" value="PmbA"/>
</dbReference>
<keyword evidence="6" id="KW-1185">Reference proteome</keyword>
<reference evidence="5 6" key="1">
    <citation type="submission" date="2019-07" db="EMBL/GenBank/DDBJ databases">
        <title>Draft genome for Aliikangiella sp. M105.</title>
        <authorList>
            <person name="Wang G."/>
        </authorList>
    </citation>
    <scope>NUCLEOTIDE SEQUENCE [LARGE SCALE GENOMIC DNA]</scope>
    <source>
        <strain evidence="5 6">M105</strain>
    </source>
</reference>
<dbReference type="InterPro" id="IPR045569">
    <property type="entry name" value="Metalloprtase-TldD/E_C"/>
</dbReference>
<organism evidence="5 6">
    <name type="scientific">Aliikangiella coralliicola</name>
    <dbReference type="NCBI Taxonomy" id="2592383"/>
    <lineage>
        <taxon>Bacteria</taxon>
        <taxon>Pseudomonadati</taxon>
        <taxon>Pseudomonadota</taxon>
        <taxon>Gammaproteobacteria</taxon>
        <taxon>Oceanospirillales</taxon>
        <taxon>Pleioneaceae</taxon>
        <taxon>Aliikangiella</taxon>
    </lineage>
</organism>
<feature type="domain" description="Metalloprotease TldD/E central" evidence="4">
    <location>
        <begin position="141"/>
        <end position="242"/>
    </location>
</feature>
<evidence type="ECO:0000313" key="6">
    <source>
        <dbReference type="Proteomes" id="UP000315439"/>
    </source>
</evidence>
<dbReference type="PANTHER" id="PTHR43421">
    <property type="entry name" value="METALLOPROTEASE PMBA"/>
    <property type="match status" value="1"/>
</dbReference>
<dbReference type="GO" id="GO:0008237">
    <property type="term" value="F:metallopeptidase activity"/>
    <property type="evidence" value="ECO:0007669"/>
    <property type="project" value="UniProtKB-KW"/>
</dbReference>
<dbReference type="InterPro" id="IPR002510">
    <property type="entry name" value="Metalloprtase-TldD/E_N"/>
</dbReference>
<dbReference type="NCBIfam" id="NF008268">
    <property type="entry name" value="PRK11040.1"/>
    <property type="match status" value="1"/>
</dbReference>
<evidence type="ECO:0000256" key="1">
    <source>
        <dbReference type="ARBA" id="ARBA00005836"/>
    </source>
</evidence>
<feature type="domain" description="Metalloprotease TldD/E C-terminal" evidence="3">
    <location>
        <begin position="249"/>
        <end position="462"/>
    </location>
</feature>
<dbReference type="Gene3D" id="3.30.2290.10">
    <property type="entry name" value="PmbA/TldD superfamily"/>
    <property type="match status" value="1"/>
</dbReference>
<dbReference type="InterPro" id="IPR036059">
    <property type="entry name" value="TldD/PmbA_sf"/>
</dbReference>
<dbReference type="Pfam" id="PF01523">
    <property type="entry name" value="PmbA_TldD_1st"/>
    <property type="match status" value="1"/>
</dbReference>
<dbReference type="GO" id="GO:0006508">
    <property type="term" value="P:proteolysis"/>
    <property type="evidence" value="ECO:0007669"/>
    <property type="project" value="UniProtKB-KW"/>
</dbReference>
<evidence type="ECO:0000259" key="3">
    <source>
        <dbReference type="Pfam" id="PF19289"/>
    </source>
</evidence>
<name>A0A545UB13_9GAMM</name>
<dbReference type="PANTHER" id="PTHR43421:SF1">
    <property type="entry name" value="METALLOPROTEASE PMBA"/>
    <property type="match status" value="1"/>
</dbReference>
<dbReference type="SUPFAM" id="SSF111283">
    <property type="entry name" value="Putative modulator of DNA gyrase, PmbA/TldD"/>
    <property type="match status" value="1"/>
</dbReference>
<sequence length="463" mass="50473">MTNLQVSVSEHPADELDVKAEVEKLQSVGEDLLRMAKAKGASQVEVGVSKDIGLSVQVRNQQVDTLEYNRDNSFGLTVYFGHKKGIATTSDLTIEALSETVDAACNIARHTQEDPCSGLADAELMATQPVELELDCPMGVTAEIAKEYALACEAEGLNADARVEQSEGATFSSHRNIRFYANSHGFSAAVPSSRHSLSCVLIAQDEQGMQRDFWYSITRDAEQLETAKSIGEKAAKRAVSRLGGRKIATQKLPVVVTPEIARGLVGNFCAAIRGASLYRRSSFLLDQLNQPVFPEFVDMQEKPFLKKGLASSWFDNEGIATREQAIIKQGVLQTYLLNSYSARRLEMSPTGHAGGLHNLHIEPGNANNQNLSFDELVKQMHKGLIVTEVMGHGVNLVNGDYSRGASGFWVENGEIQHFVEEITIAGNLKQMFAGLQAIGTDLDYRSSTVTGSWLLSDMMIAGN</sequence>
<keyword evidence="5" id="KW-0378">Hydrolase</keyword>
<dbReference type="OrthoDB" id="9803618at2"/>
<dbReference type="Proteomes" id="UP000315439">
    <property type="component" value="Unassembled WGS sequence"/>
</dbReference>
<evidence type="ECO:0000259" key="4">
    <source>
        <dbReference type="Pfam" id="PF19290"/>
    </source>
</evidence>
<dbReference type="Pfam" id="PF19290">
    <property type="entry name" value="PmbA_TldD_2nd"/>
    <property type="match status" value="1"/>
</dbReference>
<gene>
    <name evidence="5" type="primary">pmbA</name>
    <name evidence="5" type="ORF">FLL46_17365</name>
</gene>
<dbReference type="Pfam" id="PF19289">
    <property type="entry name" value="PmbA_TldD_3rd"/>
    <property type="match status" value="1"/>
</dbReference>